<keyword evidence="6" id="KW-0378">Hydrolase</keyword>
<dbReference type="InterPro" id="IPR050713">
    <property type="entry name" value="RTP_Phos/Ushers"/>
</dbReference>
<evidence type="ECO:0000256" key="12">
    <source>
        <dbReference type="ARBA" id="ARBA00051722"/>
    </source>
</evidence>
<dbReference type="FunFam" id="3.90.190.10:FF:000009">
    <property type="entry name" value="Receptor-type tyrosine-protein phosphatase beta"/>
    <property type="match status" value="1"/>
</dbReference>
<dbReference type="Pfam" id="PF00102">
    <property type="entry name" value="Y_phosphatase"/>
    <property type="match status" value="1"/>
</dbReference>
<evidence type="ECO:0000256" key="8">
    <source>
        <dbReference type="ARBA" id="ARBA00022989"/>
    </source>
</evidence>
<feature type="domain" description="Tyrosine specific protein phosphatases" evidence="14">
    <location>
        <begin position="604"/>
        <end position="677"/>
    </location>
</feature>
<dbReference type="InterPro" id="IPR000242">
    <property type="entry name" value="PTP_cat"/>
</dbReference>
<dbReference type="InterPro" id="IPR016130">
    <property type="entry name" value="Tyr_Pase_AS"/>
</dbReference>
<dbReference type="PROSITE" id="PS50056">
    <property type="entry name" value="TYR_PHOSPHATASE_2"/>
    <property type="match status" value="1"/>
</dbReference>
<dbReference type="AlphaFoldDB" id="A0A672GK65"/>
<protein>
    <recommendedName>
        <fullName evidence="2">protein-tyrosine-phosphatase</fullName>
        <ecNumber evidence="2">3.1.3.48</ecNumber>
    </recommendedName>
</protein>
<feature type="domain" description="Fibronectin type-III" evidence="15">
    <location>
        <begin position="46"/>
        <end position="137"/>
    </location>
</feature>
<sequence>MFTSKSCMSLTVATFNLQTGLMHVSVDVCWTFTITLLHRLSPVPNPPGPIEILYKTNSTIHFRWAEAPLMGGAQFFYRLTLTPSADGNVANKTTNTTNSTFGSLPSGTLFTVSVSTVGILGFESQEVNELVSTSKKFGFCTEPFSIFPSPVSIDEMSFNQDPSGKSVVVNDTDYTVAELIPGSRYNISVTTETSDGTQAEPSYNSTCTRASPVQEILCEPLNAVNALIPLTWPNPSGQYSGFMISVNGTQMKENSACCSQNVSNLRHCTDYNISVVTLSCGEASTPKEKTCKTGITNPPIPSDYVSKVTTDAQDHNKFSIKIDPSLFNATNGPITHVGVLVTTKTIANCSDCATYLGKTYEDFKKGNAPAYLATVTALQSSRSAQDLSIEVGNNAVWEGYPNSALEANTRYCVPVRVEDYEAYFRKQRADSNCGFAEEFEDLKTVGTAQAKIHALSLENKPKNRYTNVLPCETNLGRLSAAGGPLLFTVQGYNSRKEFIAAQGPLPATVNEFWRMIWEKNVQTLVMLTRCNEQGRVKCEQYWSPGTKHFGNITVTTTSDIPLEDWTIKDFTIKNLKTAETRSVRHFHFTAWPDHGVPETTELLISFRHLVREHMNQYSRHSPTVVHCSAGVGRTGTFIAIDHLIFQIERENIVDVYGIVHELRMHRALMVQTEEQYVFLNQCALDIIRSRTGTNVDLIYQNTAALSIYENLEPHRGLLKNKDQDT</sequence>
<evidence type="ECO:0000259" key="13">
    <source>
        <dbReference type="PROSITE" id="PS50055"/>
    </source>
</evidence>
<dbReference type="GO" id="GO:0043235">
    <property type="term" value="C:receptor complex"/>
    <property type="evidence" value="ECO:0007669"/>
    <property type="project" value="TreeGrafter"/>
</dbReference>
<dbReference type="InterPro" id="IPR029021">
    <property type="entry name" value="Prot-tyrosine_phosphatase-like"/>
</dbReference>
<comment type="similarity">
    <text evidence="11">Belongs to the protein-tyrosine phosphatase family. Receptor class 3 subfamily.</text>
</comment>
<evidence type="ECO:0000256" key="9">
    <source>
        <dbReference type="ARBA" id="ARBA00023136"/>
    </source>
</evidence>
<dbReference type="Pfam" id="PF18861">
    <property type="entry name" value="PTP_tm"/>
    <property type="match status" value="1"/>
</dbReference>
<keyword evidence="9" id="KW-0472">Membrane</keyword>
<dbReference type="GO" id="GO:0032502">
    <property type="term" value="P:developmental process"/>
    <property type="evidence" value="ECO:0007669"/>
    <property type="project" value="UniProtKB-ARBA"/>
</dbReference>
<dbReference type="SMART" id="SM00404">
    <property type="entry name" value="PTPc_motif"/>
    <property type="match status" value="1"/>
</dbReference>
<dbReference type="Proteomes" id="UP000472267">
    <property type="component" value="Chromosome 7"/>
</dbReference>
<dbReference type="PROSITE" id="PS00383">
    <property type="entry name" value="TYR_PHOSPHATASE_1"/>
    <property type="match status" value="1"/>
</dbReference>
<feature type="domain" description="Tyrosine-protein phosphatase" evidence="13">
    <location>
        <begin position="435"/>
        <end position="686"/>
    </location>
</feature>
<dbReference type="InParanoid" id="A0A672GK65"/>
<dbReference type="SUPFAM" id="SSF49265">
    <property type="entry name" value="Fibronectin type III"/>
    <property type="match status" value="1"/>
</dbReference>
<evidence type="ECO:0000259" key="14">
    <source>
        <dbReference type="PROSITE" id="PS50056"/>
    </source>
</evidence>
<name>A0A672GK65_SALFA</name>
<dbReference type="InterPro" id="IPR036116">
    <property type="entry name" value="FN3_sf"/>
</dbReference>
<evidence type="ECO:0000256" key="3">
    <source>
        <dbReference type="ARBA" id="ARBA00022692"/>
    </source>
</evidence>
<reference evidence="16" key="1">
    <citation type="submission" date="2019-06" db="EMBL/GenBank/DDBJ databases">
        <authorList>
            <consortium name="Wellcome Sanger Institute Data Sharing"/>
        </authorList>
    </citation>
    <scope>NUCLEOTIDE SEQUENCE [LARGE SCALE GENOMIC DNA]</scope>
</reference>
<dbReference type="InterPro" id="IPR041201">
    <property type="entry name" value="PTPRJ_TM"/>
</dbReference>
<dbReference type="SMART" id="SM00060">
    <property type="entry name" value="FN3"/>
    <property type="match status" value="1"/>
</dbReference>
<dbReference type="SUPFAM" id="SSF52799">
    <property type="entry name" value="(Phosphotyrosine protein) phosphatases II"/>
    <property type="match status" value="1"/>
</dbReference>
<keyword evidence="5" id="KW-0677">Repeat</keyword>
<dbReference type="GO" id="GO:0016020">
    <property type="term" value="C:membrane"/>
    <property type="evidence" value="ECO:0007669"/>
    <property type="project" value="UniProtKB-SubCell"/>
</dbReference>
<keyword evidence="8" id="KW-1133">Transmembrane helix</keyword>
<comment type="catalytic activity">
    <reaction evidence="12">
        <text>O-phospho-L-tyrosyl-[protein] + H2O = L-tyrosyl-[protein] + phosphate</text>
        <dbReference type="Rhea" id="RHEA:10684"/>
        <dbReference type="Rhea" id="RHEA-COMP:10136"/>
        <dbReference type="Rhea" id="RHEA-COMP:20101"/>
        <dbReference type="ChEBI" id="CHEBI:15377"/>
        <dbReference type="ChEBI" id="CHEBI:43474"/>
        <dbReference type="ChEBI" id="CHEBI:46858"/>
        <dbReference type="ChEBI" id="CHEBI:61978"/>
        <dbReference type="EC" id="3.1.3.48"/>
    </reaction>
</comment>
<evidence type="ECO:0000256" key="11">
    <source>
        <dbReference type="ARBA" id="ARBA00025789"/>
    </source>
</evidence>
<keyword evidence="3" id="KW-0812">Transmembrane</keyword>
<keyword evidence="7" id="KW-0904">Protein phosphatase</keyword>
<dbReference type="PROSITE" id="PS50055">
    <property type="entry name" value="TYR_PHOSPHATASE_PTP"/>
    <property type="match status" value="1"/>
</dbReference>
<evidence type="ECO:0000256" key="10">
    <source>
        <dbReference type="ARBA" id="ARBA00023180"/>
    </source>
</evidence>
<keyword evidence="4" id="KW-0732">Signal</keyword>
<evidence type="ECO:0000256" key="4">
    <source>
        <dbReference type="ARBA" id="ARBA00022729"/>
    </source>
</evidence>
<dbReference type="Gene3D" id="3.90.190.10">
    <property type="entry name" value="Protein tyrosine phosphatase superfamily"/>
    <property type="match status" value="1"/>
</dbReference>
<dbReference type="InterPro" id="IPR003961">
    <property type="entry name" value="FN3_dom"/>
</dbReference>
<evidence type="ECO:0000313" key="16">
    <source>
        <dbReference type="Ensembl" id="ENSSFAP00005019181.1"/>
    </source>
</evidence>
<accession>A0A672GK65</accession>
<evidence type="ECO:0000256" key="5">
    <source>
        <dbReference type="ARBA" id="ARBA00022737"/>
    </source>
</evidence>
<evidence type="ECO:0000256" key="1">
    <source>
        <dbReference type="ARBA" id="ARBA00004479"/>
    </source>
</evidence>
<dbReference type="InterPro" id="IPR000387">
    <property type="entry name" value="Tyr_Pase_dom"/>
</dbReference>
<dbReference type="InterPro" id="IPR003595">
    <property type="entry name" value="Tyr_Pase_cat"/>
</dbReference>
<dbReference type="PROSITE" id="PS50853">
    <property type="entry name" value="FN3"/>
    <property type="match status" value="1"/>
</dbReference>
<dbReference type="Ensembl" id="ENSSFAT00005019958.1">
    <property type="protein sequence ID" value="ENSSFAP00005019181.1"/>
    <property type="gene ID" value="ENSSFAG00005010052.1"/>
</dbReference>
<evidence type="ECO:0000256" key="2">
    <source>
        <dbReference type="ARBA" id="ARBA00013064"/>
    </source>
</evidence>
<evidence type="ECO:0000256" key="6">
    <source>
        <dbReference type="ARBA" id="ARBA00022801"/>
    </source>
</evidence>
<dbReference type="PANTHER" id="PTHR46957">
    <property type="entry name" value="CYTOKINE RECEPTOR"/>
    <property type="match status" value="1"/>
</dbReference>
<evidence type="ECO:0000313" key="17">
    <source>
        <dbReference type="Proteomes" id="UP000472267"/>
    </source>
</evidence>
<keyword evidence="10" id="KW-0325">Glycoprotein</keyword>
<evidence type="ECO:0000259" key="15">
    <source>
        <dbReference type="PROSITE" id="PS50853"/>
    </source>
</evidence>
<dbReference type="PANTHER" id="PTHR46957:SF5">
    <property type="entry name" value="PROTEIN-TYROSINE-PHOSPHATASE"/>
    <property type="match status" value="1"/>
</dbReference>
<proteinExistence type="inferred from homology"/>
<organism evidence="16 17">
    <name type="scientific">Salarias fasciatus</name>
    <name type="common">Jewelled blenny</name>
    <name type="synonym">Blennius fasciatus</name>
    <dbReference type="NCBI Taxonomy" id="181472"/>
    <lineage>
        <taxon>Eukaryota</taxon>
        <taxon>Metazoa</taxon>
        <taxon>Chordata</taxon>
        <taxon>Craniata</taxon>
        <taxon>Vertebrata</taxon>
        <taxon>Euteleostomi</taxon>
        <taxon>Actinopterygii</taxon>
        <taxon>Neopterygii</taxon>
        <taxon>Teleostei</taxon>
        <taxon>Neoteleostei</taxon>
        <taxon>Acanthomorphata</taxon>
        <taxon>Ovalentaria</taxon>
        <taxon>Blenniimorphae</taxon>
        <taxon>Blenniiformes</taxon>
        <taxon>Blennioidei</taxon>
        <taxon>Blenniidae</taxon>
        <taxon>Salariinae</taxon>
        <taxon>Salarias</taxon>
    </lineage>
</organism>
<dbReference type="PRINTS" id="PR00700">
    <property type="entry name" value="PRTYPHPHTASE"/>
</dbReference>
<dbReference type="GO" id="GO:0004725">
    <property type="term" value="F:protein tyrosine phosphatase activity"/>
    <property type="evidence" value="ECO:0007669"/>
    <property type="project" value="UniProtKB-EC"/>
</dbReference>
<dbReference type="EC" id="3.1.3.48" evidence="2"/>
<reference evidence="16" key="3">
    <citation type="submission" date="2025-09" db="UniProtKB">
        <authorList>
            <consortium name="Ensembl"/>
        </authorList>
    </citation>
    <scope>IDENTIFICATION</scope>
</reference>
<dbReference type="SMART" id="SM00194">
    <property type="entry name" value="PTPc"/>
    <property type="match status" value="1"/>
</dbReference>
<keyword evidence="17" id="KW-1185">Reference proteome</keyword>
<comment type="subcellular location">
    <subcellularLocation>
        <location evidence="1">Membrane</location>
        <topology evidence="1">Single-pass type I membrane protein</topology>
    </subcellularLocation>
</comment>
<dbReference type="OMA" id="XVICGAV"/>
<reference evidence="16" key="2">
    <citation type="submission" date="2025-08" db="UniProtKB">
        <authorList>
            <consortium name="Ensembl"/>
        </authorList>
    </citation>
    <scope>IDENTIFICATION</scope>
</reference>
<evidence type="ECO:0000256" key="7">
    <source>
        <dbReference type="ARBA" id="ARBA00022912"/>
    </source>
</evidence>